<dbReference type="GO" id="GO:0008324">
    <property type="term" value="F:monoatomic cation transmembrane transporter activity"/>
    <property type="evidence" value="ECO:0007669"/>
    <property type="project" value="InterPro"/>
</dbReference>
<keyword evidence="5 7" id="KW-1133">Transmembrane helix</keyword>
<evidence type="ECO:0000256" key="6">
    <source>
        <dbReference type="ARBA" id="ARBA00023136"/>
    </source>
</evidence>
<dbReference type="Pfam" id="PF02080">
    <property type="entry name" value="TrkA_C"/>
    <property type="match status" value="2"/>
</dbReference>
<dbReference type="EMBL" id="VJVV01000003">
    <property type="protein sequence ID" value="TRO82786.1"/>
    <property type="molecule type" value="Genomic_DNA"/>
</dbReference>
<comment type="subcellular location">
    <subcellularLocation>
        <location evidence="1">Membrane</location>
        <topology evidence="1">Multi-pass membrane protein</topology>
    </subcellularLocation>
</comment>
<dbReference type="InterPro" id="IPR036721">
    <property type="entry name" value="RCK_C_sf"/>
</dbReference>
<feature type="transmembrane region" description="Helical" evidence="7">
    <location>
        <begin position="533"/>
        <end position="551"/>
    </location>
</feature>
<feature type="transmembrane region" description="Helical" evidence="7">
    <location>
        <begin position="482"/>
        <end position="503"/>
    </location>
</feature>
<feature type="transmembrane region" description="Helical" evidence="7">
    <location>
        <begin position="28"/>
        <end position="44"/>
    </location>
</feature>
<keyword evidence="6 7" id="KW-0472">Membrane</keyword>
<keyword evidence="2" id="KW-0813">Transport</keyword>
<gene>
    <name evidence="9" type="ORF">FL622_06325</name>
</gene>
<keyword evidence="10" id="KW-1185">Reference proteome</keyword>
<feature type="transmembrane region" description="Helical" evidence="7">
    <location>
        <begin position="172"/>
        <end position="197"/>
    </location>
</feature>
<evidence type="ECO:0000259" key="8">
    <source>
        <dbReference type="PROSITE" id="PS51202"/>
    </source>
</evidence>
<dbReference type="RefSeq" id="WP_092057087.1">
    <property type="nucleotide sequence ID" value="NZ_FOJJ01000023.1"/>
</dbReference>
<evidence type="ECO:0000313" key="10">
    <source>
        <dbReference type="Proteomes" id="UP000317155"/>
    </source>
</evidence>
<dbReference type="AlphaFoldDB" id="A0A550JHW9"/>
<dbReference type="InterPro" id="IPR004680">
    <property type="entry name" value="Cit_transptr-like_dom"/>
</dbReference>
<dbReference type="Pfam" id="PF03600">
    <property type="entry name" value="CitMHS"/>
    <property type="match status" value="1"/>
</dbReference>
<dbReference type="Proteomes" id="UP000317155">
    <property type="component" value="Unassembled WGS sequence"/>
</dbReference>
<dbReference type="SUPFAM" id="SSF116726">
    <property type="entry name" value="TrkA C-terminal domain-like"/>
    <property type="match status" value="2"/>
</dbReference>
<sequence length="593" mass="62796">MTSDQITIFAILGLTLALFIWNRWRYDIVAMLALLAVAGFGLVPSERIFVGFGHPAVVTVMAVLVLSHGLFLAGAVDNMARALARVGQRPSIQVAALTGIVALSSGIMNNVGALALLMPVAVWMSRQSGRSPSLLLMPLAFGSLLGGTLTMIGTPPNIIIASYREHTGAPSFGMFDFLPVGGAITLTGLAFIALAGWRLTPKRIREGAKKLFRISDYLTEVRVPESSRLVGQPLHNLLSIMEKEGEVIVTGLVRGEIRQQMPSIYEVLQTGDILLVEADSESLKSLIDLTGLELAESGKKEGEKEKRGGEINLVEVIVAPESTLLGRSATTLKLRERYGINVLAVARQGQRLPRRLGKVRFVPGDILLVQGREESLSTTLSELGCLPLAERGMRLGKPRQVLLAVGIFGGALLLIALHQVAAAPALIGGALLMVLTRVLSTREAYAAIDLPVIVLLAALIPLGEALETSGGARLIAEELLTFARGASPTATLALLTAATMLLSNIVNNTAAAILTAPIALGLAEGLGISADPLLMGVAIGASCAFLTPIGHQSNTLVMEPGGYRFGDYWRMGLPLSLLVLAVAVPLIPRVWPF</sequence>
<comment type="caution">
    <text evidence="9">The sequence shown here is derived from an EMBL/GenBank/DDBJ whole genome shotgun (WGS) entry which is preliminary data.</text>
</comment>
<evidence type="ECO:0000256" key="4">
    <source>
        <dbReference type="ARBA" id="ARBA00022737"/>
    </source>
</evidence>
<protein>
    <submittedName>
        <fullName evidence="9">SLC13 family permease</fullName>
    </submittedName>
</protein>
<dbReference type="PANTHER" id="PTHR43652">
    <property type="entry name" value="BASIC AMINO ACID ANTIPORTER YFCC-RELATED"/>
    <property type="match status" value="1"/>
</dbReference>
<evidence type="ECO:0000256" key="5">
    <source>
        <dbReference type="ARBA" id="ARBA00022989"/>
    </source>
</evidence>
<evidence type="ECO:0000313" key="9">
    <source>
        <dbReference type="EMBL" id="TRO82786.1"/>
    </source>
</evidence>
<feature type="transmembrane region" description="Helical" evidence="7">
    <location>
        <begin position="571"/>
        <end position="591"/>
    </location>
</feature>
<dbReference type="InterPro" id="IPR006037">
    <property type="entry name" value="RCK_C"/>
</dbReference>
<dbReference type="GO" id="GO:0006813">
    <property type="term" value="P:potassium ion transport"/>
    <property type="evidence" value="ECO:0007669"/>
    <property type="project" value="InterPro"/>
</dbReference>
<keyword evidence="4" id="KW-0677">Repeat</keyword>
<dbReference type="InterPro" id="IPR031312">
    <property type="entry name" value="Na/sul_symport_CS"/>
</dbReference>
<keyword evidence="3 7" id="KW-0812">Transmembrane</keyword>
<proteinExistence type="predicted"/>
<dbReference type="GO" id="GO:0005886">
    <property type="term" value="C:plasma membrane"/>
    <property type="evidence" value="ECO:0007669"/>
    <property type="project" value="TreeGrafter"/>
</dbReference>
<accession>A0A550JHW9</accession>
<feature type="transmembrane region" description="Helical" evidence="7">
    <location>
        <begin position="5"/>
        <end position="22"/>
    </location>
</feature>
<dbReference type="InterPro" id="IPR051679">
    <property type="entry name" value="DASS-Related_Transporters"/>
</dbReference>
<dbReference type="Gene3D" id="3.30.70.1450">
    <property type="entry name" value="Regulator of K+ conductance, C-terminal domain"/>
    <property type="match status" value="2"/>
</dbReference>
<dbReference type="PANTHER" id="PTHR43652:SF2">
    <property type="entry name" value="BASIC AMINO ACID ANTIPORTER YFCC-RELATED"/>
    <property type="match status" value="1"/>
</dbReference>
<evidence type="ECO:0000256" key="2">
    <source>
        <dbReference type="ARBA" id="ARBA00022448"/>
    </source>
</evidence>
<feature type="transmembrane region" description="Helical" evidence="7">
    <location>
        <begin position="56"/>
        <end position="76"/>
    </location>
</feature>
<evidence type="ECO:0000256" key="7">
    <source>
        <dbReference type="SAM" id="Phobius"/>
    </source>
</evidence>
<evidence type="ECO:0000256" key="3">
    <source>
        <dbReference type="ARBA" id="ARBA00022692"/>
    </source>
</evidence>
<evidence type="ECO:0000256" key="1">
    <source>
        <dbReference type="ARBA" id="ARBA00004141"/>
    </source>
</evidence>
<reference evidence="9 10" key="1">
    <citation type="submission" date="2019-07" db="EMBL/GenBank/DDBJ databases">
        <title>Insights of Desulfuromonas acetexigens electromicrobiology.</title>
        <authorList>
            <person name="Katuri K."/>
            <person name="Sapireddy V."/>
            <person name="Shaw D.R."/>
            <person name="Saikaly P."/>
        </authorList>
    </citation>
    <scope>NUCLEOTIDE SEQUENCE [LARGE SCALE GENOMIC DNA]</scope>
    <source>
        <strain evidence="9 10">2873</strain>
    </source>
</reference>
<feature type="transmembrane region" description="Helical" evidence="7">
    <location>
        <begin position="134"/>
        <end position="152"/>
    </location>
</feature>
<dbReference type="PROSITE" id="PS51202">
    <property type="entry name" value="RCK_C"/>
    <property type="match status" value="2"/>
</dbReference>
<dbReference type="OrthoDB" id="9765532at2"/>
<name>A0A550JHW9_9BACT</name>
<dbReference type="PROSITE" id="PS01271">
    <property type="entry name" value="NA_SULFATE"/>
    <property type="match status" value="1"/>
</dbReference>
<feature type="transmembrane region" description="Helical" evidence="7">
    <location>
        <begin position="96"/>
        <end position="122"/>
    </location>
</feature>
<feature type="domain" description="RCK C-terminal" evidence="8">
    <location>
        <begin position="300"/>
        <end position="386"/>
    </location>
</feature>
<feature type="domain" description="RCK C-terminal" evidence="8">
    <location>
        <begin position="206"/>
        <end position="292"/>
    </location>
</feature>
<feature type="transmembrane region" description="Helical" evidence="7">
    <location>
        <begin position="401"/>
        <end position="432"/>
    </location>
</feature>
<organism evidence="9 10">
    <name type="scientific">Trichloromonas acetexigens</name>
    <dbReference type="NCBI Taxonomy" id="38815"/>
    <lineage>
        <taxon>Bacteria</taxon>
        <taxon>Pseudomonadati</taxon>
        <taxon>Thermodesulfobacteriota</taxon>
        <taxon>Desulfuromonadia</taxon>
        <taxon>Desulfuromonadales</taxon>
        <taxon>Trichloromonadaceae</taxon>
        <taxon>Trichloromonas</taxon>
    </lineage>
</organism>